<evidence type="ECO:0000313" key="10">
    <source>
        <dbReference type="EMBL" id="NNJ27237.1"/>
    </source>
</evidence>
<dbReference type="PANTHER" id="PTHR34582">
    <property type="entry name" value="UPF0702 TRANSMEMBRANE PROTEIN YCAP"/>
    <property type="match status" value="1"/>
</dbReference>
<dbReference type="PANTHER" id="PTHR34582:SF6">
    <property type="entry name" value="UPF0702 TRANSMEMBRANE PROTEIN YCAP"/>
    <property type="match status" value="1"/>
</dbReference>
<organism evidence="10 11">
    <name type="scientific">Alienimonas chondri</name>
    <dbReference type="NCBI Taxonomy" id="2681879"/>
    <lineage>
        <taxon>Bacteria</taxon>
        <taxon>Pseudomonadati</taxon>
        <taxon>Planctomycetota</taxon>
        <taxon>Planctomycetia</taxon>
        <taxon>Planctomycetales</taxon>
        <taxon>Planctomycetaceae</taxon>
        <taxon>Alienimonas</taxon>
    </lineage>
</organism>
<keyword evidence="4 8" id="KW-0812">Transmembrane</keyword>
<evidence type="ECO:0000256" key="1">
    <source>
        <dbReference type="ARBA" id="ARBA00004651"/>
    </source>
</evidence>
<reference evidence="10 11" key="1">
    <citation type="journal article" date="2020" name="Syst. Appl. Microbiol.">
        <title>Alienimonas chondri sp. nov., a novel planctomycete isolated from the biofilm of the red alga Chondrus crispus.</title>
        <authorList>
            <person name="Vitorino I."/>
            <person name="Albuquerque L."/>
            <person name="Wiegand S."/>
            <person name="Kallscheuer N."/>
            <person name="da Costa M.S."/>
            <person name="Lobo-da-Cunha A."/>
            <person name="Jogler C."/>
            <person name="Lage O.M."/>
        </authorList>
    </citation>
    <scope>NUCLEOTIDE SEQUENCE [LARGE SCALE GENOMIC DNA]</scope>
    <source>
        <strain evidence="10 11">LzC2</strain>
    </source>
</reference>
<evidence type="ECO:0000256" key="3">
    <source>
        <dbReference type="ARBA" id="ARBA00022475"/>
    </source>
</evidence>
<evidence type="ECO:0000256" key="8">
    <source>
        <dbReference type="SAM" id="Phobius"/>
    </source>
</evidence>
<keyword evidence="11" id="KW-1185">Reference proteome</keyword>
<evidence type="ECO:0000256" key="5">
    <source>
        <dbReference type="ARBA" id="ARBA00022989"/>
    </source>
</evidence>
<sequence>MDELLQNFVPKALFKGWPVLFRVAVSSVGLYVLTLCLFRLQGTRTTSKMNNFDWIVTIASGSIFGSAVVSDAVTLSQAFVAFIVLMACQWVVTKLSALYPKFYDLVAASPALLFHEGKFLDDRLVQERVTRDEVLSAVRSAGVKDLSEVSAVVLEADGTLTVLSGRGNDSPELMRPVKYAEPAPEGGNP</sequence>
<dbReference type="RefSeq" id="WP_171189071.1">
    <property type="nucleotide sequence ID" value="NZ_WTPX01000132.1"/>
</dbReference>
<dbReference type="EMBL" id="WTPX01000132">
    <property type="protein sequence ID" value="NNJ27237.1"/>
    <property type="molecule type" value="Genomic_DNA"/>
</dbReference>
<keyword evidence="3" id="KW-1003">Cell membrane</keyword>
<dbReference type="Proteomes" id="UP000609651">
    <property type="component" value="Unassembled WGS sequence"/>
</dbReference>
<evidence type="ECO:0000259" key="9">
    <source>
        <dbReference type="Pfam" id="PF04239"/>
    </source>
</evidence>
<evidence type="ECO:0000256" key="6">
    <source>
        <dbReference type="ARBA" id="ARBA00023136"/>
    </source>
</evidence>
<protein>
    <recommendedName>
        <fullName evidence="9">YetF C-terminal domain-containing protein</fullName>
    </recommendedName>
</protein>
<comment type="subcellular location">
    <subcellularLocation>
        <location evidence="1">Cell membrane</location>
        <topology evidence="1">Multi-pass membrane protein</topology>
    </subcellularLocation>
</comment>
<dbReference type="InterPro" id="IPR007353">
    <property type="entry name" value="DUF421"/>
</dbReference>
<evidence type="ECO:0000256" key="2">
    <source>
        <dbReference type="ARBA" id="ARBA00006448"/>
    </source>
</evidence>
<feature type="domain" description="YetF C-terminal" evidence="9">
    <location>
        <begin position="101"/>
        <end position="165"/>
    </location>
</feature>
<keyword evidence="5 8" id="KW-1133">Transmembrane helix</keyword>
<gene>
    <name evidence="10" type="ORF">LzC2_33380</name>
</gene>
<feature type="transmembrane region" description="Helical" evidence="8">
    <location>
        <begin position="52"/>
        <end position="69"/>
    </location>
</feature>
<proteinExistence type="inferred from homology"/>
<evidence type="ECO:0000313" key="11">
    <source>
        <dbReference type="Proteomes" id="UP000609651"/>
    </source>
</evidence>
<dbReference type="Pfam" id="PF04239">
    <property type="entry name" value="DUF421"/>
    <property type="match status" value="1"/>
</dbReference>
<feature type="transmembrane region" description="Helical" evidence="8">
    <location>
        <begin position="20"/>
        <end position="40"/>
    </location>
</feature>
<dbReference type="InterPro" id="IPR023090">
    <property type="entry name" value="UPF0702_alpha/beta_dom_sf"/>
</dbReference>
<comment type="similarity">
    <text evidence="2">Belongs to the UPF0702 family.</text>
</comment>
<comment type="caution">
    <text evidence="10">The sequence shown here is derived from an EMBL/GenBank/DDBJ whole genome shotgun (WGS) entry which is preliminary data.</text>
</comment>
<evidence type="ECO:0000256" key="4">
    <source>
        <dbReference type="ARBA" id="ARBA00022692"/>
    </source>
</evidence>
<feature type="region of interest" description="Disordered" evidence="7">
    <location>
        <begin position="165"/>
        <end position="189"/>
    </location>
</feature>
<accession>A0ABX1VGJ0</accession>
<evidence type="ECO:0000256" key="7">
    <source>
        <dbReference type="SAM" id="MobiDB-lite"/>
    </source>
</evidence>
<dbReference type="Gene3D" id="3.30.240.20">
    <property type="entry name" value="bsu07140 like domains"/>
    <property type="match status" value="1"/>
</dbReference>
<name>A0ABX1VGJ0_9PLAN</name>
<keyword evidence="6 8" id="KW-0472">Membrane</keyword>